<proteinExistence type="predicted"/>
<dbReference type="Pfam" id="PF03413">
    <property type="entry name" value="PepSY"/>
    <property type="match status" value="1"/>
</dbReference>
<accession>A0A1I6AL98</accession>
<gene>
    <name evidence="3" type="ORF">RED13_001909</name>
    <name evidence="4" type="ORF">SAMN05216578_102201</name>
</gene>
<dbReference type="AlphaFoldDB" id="A0A1I6AL98"/>
<protein>
    <submittedName>
        <fullName evidence="3">PepSY domain-containing protein</fullName>
    </submittedName>
    <submittedName>
        <fullName evidence="4">Uncharacterized membrane protein YkoI</fullName>
    </submittedName>
</protein>
<organism evidence="4 5">
    <name type="scientific">Halopseudomonas formosensis</name>
    <dbReference type="NCBI Taxonomy" id="1002526"/>
    <lineage>
        <taxon>Bacteria</taxon>
        <taxon>Pseudomonadati</taxon>
        <taxon>Pseudomonadota</taxon>
        <taxon>Gammaproteobacteria</taxon>
        <taxon>Pseudomonadales</taxon>
        <taxon>Pseudomonadaceae</taxon>
        <taxon>Halopseudomonas</taxon>
    </lineage>
</organism>
<reference evidence="3" key="3">
    <citation type="submission" date="2024-05" db="EMBL/GenBank/DDBJ databases">
        <authorList>
            <person name="de Witt J."/>
        </authorList>
    </citation>
    <scope>NUCLEOTIDE SEQUENCE</scope>
    <source>
        <strain evidence="3">FZJ</strain>
    </source>
</reference>
<evidence type="ECO:0000313" key="5">
    <source>
        <dbReference type="Proteomes" id="UP000242815"/>
    </source>
</evidence>
<evidence type="ECO:0000313" key="4">
    <source>
        <dbReference type="EMBL" id="SFQ69412.1"/>
    </source>
</evidence>
<sequence>MKNCIAISCAVLLGLGSAAAMADDDISREEAARLVEQGTIQSLESLEQKALSIKAGQITDRDLELDDGRYEYKLDIRSEDGTDWDITLDAATGDVIKTEQDD</sequence>
<name>A0A1I6AL98_9GAMM</name>
<evidence type="ECO:0000313" key="3">
    <source>
        <dbReference type="EMBL" id="MDX9687480.1"/>
    </source>
</evidence>
<evidence type="ECO:0000313" key="6">
    <source>
        <dbReference type="Proteomes" id="UP001281217"/>
    </source>
</evidence>
<keyword evidence="6" id="KW-1185">Reference proteome</keyword>
<evidence type="ECO:0000256" key="1">
    <source>
        <dbReference type="SAM" id="SignalP"/>
    </source>
</evidence>
<feature type="chain" id="PRO_5043145554" evidence="1">
    <location>
        <begin position="23"/>
        <end position="102"/>
    </location>
</feature>
<dbReference type="EMBL" id="FOYD01000002">
    <property type="protein sequence ID" value="SFQ69412.1"/>
    <property type="molecule type" value="Genomic_DNA"/>
</dbReference>
<keyword evidence="1" id="KW-0732">Signal</keyword>
<feature type="signal peptide" evidence="1">
    <location>
        <begin position="1"/>
        <end position="22"/>
    </location>
</feature>
<dbReference type="OrthoDB" id="5772663at2"/>
<dbReference type="STRING" id="1002526.SAMN05216578_102201"/>
<dbReference type="RefSeq" id="WP_090537248.1">
    <property type="nucleotide sequence ID" value="NZ_FOYD01000002.1"/>
</dbReference>
<dbReference type="Gene3D" id="3.10.450.40">
    <property type="match status" value="1"/>
</dbReference>
<reference evidence="6" key="2">
    <citation type="submission" date="2023-07" db="EMBL/GenBank/DDBJ databases">
        <authorList>
            <person name="de Witt J."/>
        </authorList>
    </citation>
    <scope>NUCLEOTIDE SEQUENCE [LARGE SCALE GENOMIC DNA]</scope>
    <source>
        <strain evidence="6">FZJ</strain>
    </source>
</reference>
<reference evidence="4 5" key="1">
    <citation type="submission" date="2016-10" db="EMBL/GenBank/DDBJ databases">
        <authorList>
            <person name="de Groot N.N."/>
        </authorList>
    </citation>
    <scope>NUCLEOTIDE SEQUENCE [LARGE SCALE GENOMIC DNA]</scope>
    <source>
        <strain evidence="4 5">JCM 18415</strain>
    </source>
</reference>
<evidence type="ECO:0000259" key="2">
    <source>
        <dbReference type="Pfam" id="PF03413"/>
    </source>
</evidence>
<feature type="domain" description="PepSY" evidence="2">
    <location>
        <begin position="42"/>
        <end position="99"/>
    </location>
</feature>
<dbReference type="InterPro" id="IPR025711">
    <property type="entry name" value="PepSY"/>
</dbReference>
<dbReference type="EMBL" id="JAVRDO010000004">
    <property type="protein sequence ID" value="MDX9687480.1"/>
    <property type="molecule type" value="Genomic_DNA"/>
</dbReference>
<dbReference type="Proteomes" id="UP000242815">
    <property type="component" value="Unassembled WGS sequence"/>
</dbReference>
<dbReference type="Proteomes" id="UP001281217">
    <property type="component" value="Unassembled WGS sequence"/>
</dbReference>